<dbReference type="CDD" id="cd06262">
    <property type="entry name" value="metallo-hydrolase-like_MBL-fold"/>
    <property type="match status" value="1"/>
</dbReference>
<dbReference type="EMBL" id="DWWL01000067">
    <property type="protein sequence ID" value="HJC48423.1"/>
    <property type="molecule type" value="Genomic_DNA"/>
</dbReference>
<reference evidence="1" key="1">
    <citation type="journal article" date="2021" name="PeerJ">
        <title>Extensive microbial diversity within the chicken gut microbiome revealed by metagenomics and culture.</title>
        <authorList>
            <person name="Gilroy R."/>
            <person name="Ravi A."/>
            <person name="Getino M."/>
            <person name="Pursley I."/>
            <person name="Horton D.L."/>
            <person name="Alikhan N.F."/>
            <person name="Baker D."/>
            <person name="Gharbi K."/>
            <person name="Hall N."/>
            <person name="Watson M."/>
            <person name="Adriaenssens E.M."/>
            <person name="Foster-Nyarko E."/>
            <person name="Jarju S."/>
            <person name="Secka A."/>
            <person name="Antonio M."/>
            <person name="Oren A."/>
            <person name="Chaudhuri R.R."/>
            <person name="La Ragione R."/>
            <person name="Hildebrand F."/>
            <person name="Pallen M.J."/>
        </authorList>
    </citation>
    <scope>NUCLEOTIDE SEQUENCE</scope>
    <source>
        <strain evidence="1">CHK183-5548</strain>
    </source>
</reference>
<dbReference type="PANTHER" id="PTHR43546:SF3">
    <property type="entry name" value="UPF0173 METAL-DEPENDENT HYDROLASE MJ1163"/>
    <property type="match status" value="1"/>
</dbReference>
<evidence type="ECO:0000313" key="2">
    <source>
        <dbReference type="Proteomes" id="UP000823883"/>
    </source>
</evidence>
<name>A0A9D2PGH4_9FIRM</name>
<dbReference type="SUPFAM" id="SSF56281">
    <property type="entry name" value="Metallo-hydrolase/oxidoreductase"/>
    <property type="match status" value="1"/>
</dbReference>
<evidence type="ECO:0000313" key="1">
    <source>
        <dbReference type="EMBL" id="HJC48423.1"/>
    </source>
</evidence>
<dbReference type="AlphaFoldDB" id="A0A9D2PGH4"/>
<dbReference type="InterPro" id="IPR050114">
    <property type="entry name" value="UPF0173_UPF0282_UlaG_hydrolase"/>
</dbReference>
<dbReference type="Proteomes" id="UP000823883">
    <property type="component" value="Unassembled WGS sequence"/>
</dbReference>
<dbReference type="Gene3D" id="3.60.15.10">
    <property type="entry name" value="Ribonuclease Z/Hydroxyacylglutathione hydrolase-like"/>
    <property type="match status" value="1"/>
</dbReference>
<dbReference type="PANTHER" id="PTHR43546">
    <property type="entry name" value="UPF0173 METAL-DEPENDENT HYDROLASE MJ1163-RELATED"/>
    <property type="match status" value="1"/>
</dbReference>
<proteinExistence type="predicted"/>
<reference evidence="1" key="2">
    <citation type="submission" date="2021-04" db="EMBL/GenBank/DDBJ databases">
        <authorList>
            <person name="Gilroy R."/>
        </authorList>
    </citation>
    <scope>NUCLEOTIDE SEQUENCE</scope>
    <source>
        <strain evidence="1">CHK183-5548</strain>
    </source>
</reference>
<protein>
    <submittedName>
        <fullName evidence="1">MBL fold metallo-hydrolase</fullName>
    </submittedName>
</protein>
<sequence length="283" mass="31783">MSTLASSRALKFRWINGQCFEFRLNNGKTLITDPWYQGGGELASKCPPGFTTEDLEGGDYIFLNHGHGDHTANIQEVYDRFHSTVICHSAIAMEVARCFHVPLTSIYPVDYEGTYYFDGFILETHHGTHHAQPSDYQKTIERFSSRSDFPGSPELNAMGGVFNMNFILTTDQGMRIAFIGGNDDGMLKRMTGKNKPNIVIRNKMASSKVKTGVAEAFADWFAQSDIQLLVPMHYETWLTDDPEFAAKVNDDMNRIMEEKGAAGRVAPMVRGKWYTLDLAINEA</sequence>
<comment type="caution">
    <text evidence="1">The sequence shown here is derived from an EMBL/GenBank/DDBJ whole genome shotgun (WGS) entry which is preliminary data.</text>
</comment>
<organism evidence="1 2">
    <name type="scientific">Candidatus Lachnoclostridium pullistercoris</name>
    <dbReference type="NCBI Taxonomy" id="2838632"/>
    <lineage>
        <taxon>Bacteria</taxon>
        <taxon>Bacillati</taxon>
        <taxon>Bacillota</taxon>
        <taxon>Clostridia</taxon>
        <taxon>Lachnospirales</taxon>
        <taxon>Lachnospiraceae</taxon>
    </lineage>
</organism>
<dbReference type="InterPro" id="IPR036866">
    <property type="entry name" value="RibonucZ/Hydroxyglut_hydro"/>
</dbReference>
<accession>A0A9D2PGH4</accession>
<gene>
    <name evidence="1" type="ORF">IAA04_10270</name>
</gene>